<feature type="coiled-coil region" evidence="3">
    <location>
        <begin position="72"/>
        <end position="106"/>
    </location>
</feature>
<dbReference type="SUPFAM" id="SSF56954">
    <property type="entry name" value="Outer membrane efflux proteins (OEP)"/>
    <property type="match status" value="1"/>
</dbReference>
<keyword evidence="2" id="KW-0449">Lipoprotein</keyword>
<keyword evidence="2" id="KW-0472">Membrane</keyword>
<feature type="signal peptide" evidence="2">
    <location>
        <begin position="1"/>
        <end position="20"/>
    </location>
</feature>
<organism evidence="4 5">
    <name type="scientific">Trinickia dinghuensis</name>
    <dbReference type="NCBI Taxonomy" id="2291023"/>
    <lineage>
        <taxon>Bacteria</taxon>
        <taxon>Pseudomonadati</taxon>
        <taxon>Pseudomonadota</taxon>
        <taxon>Betaproteobacteria</taxon>
        <taxon>Burkholderiales</taxon>
        <taxon>Burkholderiaceae</taxon>
        <taxon>Trinickia</taxon>
    </lineage>
</organism>
<dbReference type="GO" id="GO:0015562">
    <property type="term" value="F:efflux transmembrane transporter activity"/>
    <property type="evidence" value="ECO:0007669"/>
    <property type="project" value="InterPro"/>
</dbReference>
<keyword evidence="2" id="KW-0732">Signal</keyword>
<keyword evidence="5" id="KW-1185">Reference proteome</keyword>
<protein>
    <submittedName>
        <fullName evidence="4">RND transporter</fullName>
    </submittedName>
</protein>
<evidence type="ECO:0000256" key="2">
    <source>
        <dbReference type="RuleBase" id="RU362097"/>
    </source>
</evidence>
<dbReference type="InterPro" id="IPR003423">
    <property type="entry name" value="OMP_efflux"/>
</dbReference>
<dbReference type="AlphaFoldDB" id="A0A3D8JZD1"/>
<dbReference type="Gene3D" id="2.20.200.10">
    <property type="entry name" value="Outer membrane efflux proteins (OEP)"/>
    <property type="match status" value="1"/>
</dbReference>
<keyword evidence="2" id="KW-1134">Transmembrane beta strand</keyword>
<dbReference type="PANTHER" id="PTHR30203:SF33">
    <property type="entry name" value="BLR4455 PROTEIN"/>
    <property type="match status" value="1"/>
</dbReference>
<comment type="caution">
    <text evidence="4">The sequence shown here is derived from an EMBL/GenBank/DDBJ whole genome shotgun (WGS) entry which is preliminary data.</text>
</comment>
<accession>A0A3D8JZD1</accession>
<sequence length="492" mass="51528">MPLRPLPSLAAALACATAAAALSGCAVGPDYHRPSTPSAASYKETPAGWKVAEPADHADRGDWWSIYHDARLSALMDQLDTSNQTIAQYEAAYRQARALVAEARAAYFPTLGLTASASRAGQQFSSRSGSLGSAGSGSSGISNSFSAGLDASWEPDLWGKVSRTVSAQKAGQQGAAADLANARLSAQATLAQTYFQLRALDATQKLLDDTVSAYTQALKLTQNQYGQGVVARSDVIQAQTQLQSAQAAAIDNGVTRAQDEHAIAVLVGQSASTFSIPPIPLAAEPPSVPVGVPSALLERRPDIAAAERKTAAANEQIGVAIAAYFPTLTLSAQGGYQNSVLSKLFTLPSRFWSVGPQLAATLFDAGLRHAQTEAARAAYDQQVAVYRQTVLGAFQEVEDDLASQRILAQEIVVQRQAVDSAKQALAIVTNEYKAGTVAYVSVLTAQTTAFSAEQKLASLAGQRMVSSVGLVKALGGGWNIAQMDREEVGSAR</sequence>
<feature type="chain" id="PRO_5017497926" evidence="2">
    <location>
        <begin position="21"/>
        <end position="492"/>
    </location>
</feature>
<name>A0A3D8JZD1_9BURK</name>
<dbReference type="PROSITE" id="PS51257">
    <property type="entry name" value="PROKAR_LIPOPROTEIN"/>
    <property type="match status" value="1"/>
</dbReference>
<dbReference type="Proteomes" id="UP000256838">
    <property type="component" value="Unassembled WGS sequence"/>
</dbReference>
<keyword evidence="3" id="KW-0175">Coiled coil</keyword>
<dbReference type="InterPro" id="IPR010131">
    <property type="entry name" value="MdtP/NodT-like"/>
</dbReference>
<reference evidence="4 5" key="1">
    <citation type="submission" date="2018-08" db="EMBL/GenBank/DDBJ databases">
        <title>Paraburkholderia sp. DHOM06 isolated from forest soil.</title>
        <authorList>
            <person name="Gao Z.-H."/>
            <person name="Qiu L.-H."/>
        </authorList>
    </citation>
    <scope>NUCLEOTIDE SEQUENCE [LARGE SCALE GENOMIC DNA]</scope>
    <source>
        <strain evidence="4 5">DHOM06</strain>
    </source>
</reference>
<proteinExistence type="inferred from homology"/>
<evidence type="ECO:0000313" key="4">
    <source>
        <dbReference type="EMBL" id="RDU98523.1"/>
    </source>
</evidence>
<evidence type="ECO:0000256" key="3">
    <source>
        <dbReference type="SAM" id="Coils"/>
    </source>
</evidence>
<dbReference type="Pfam" id="PF02321">
    <property type="entry name" value="OEP"/>
    <property type="match status" value="2"/>
</dbReference>
<keyword evidence="2" id="KW-0564">Palmitate</keyword>
<dbReference type="EMBL" id="QRGA01000007">
    <property type="protein sequence ID" value="RDU98523.1"/>
    <property type="molecule type" value="Genomic_DNA"/>
</dbReference>
<dbReference type="OrthoDB" id="9770517at2"/>
<comment type="similarity">
    <text evidence="1 2">Belongs to the outer membrane factor (OMF) (TC 1.B.17) family.</text>
</comment>
<dbReference type="GO" id="GO:0005886">
    <property type="term" value="C:plasma membrane"/>
    <property type="evidence" value="ECO:0007669"/>
    <property type="project" value="UniProtKB-SubCell"/>
</dbReference>
<comment type="subcellular location">
    <subcellularLocation>
        <location evidence="2">Cell membrane</location>
        <topology evidence="2">Lipid-anchor</topology>
    </subcellularLocation>
</comment>
<evidence type="ECO:0000256" key="1">
    <source>
        <dbReference type="ARBA" id="ARBA00007613"/>
    </source>
</evidence>
<gene>
    <name evidence="4" type="ORF">DWV00_14630</name>
</gene>
<dbReference type="RefSeq" id="WP_115534275.1">
    <property type="nucleotide sequence ID" value="NZ_QRGA01000007.1"/>
</dbReference>
<dbReference type="PANTHER" id="PTHR30203">
    <property type="entry name" value="OUTER MEMBRANE CATION EFFLUX PROTEIN"/>
    <property type="match status" value="1"/>
</dbReference>
<keyword evidence="2" id="KW-0812">Transmembrane</keyword>
<dbReference type="Gene3D" id="1.20.1600.10">
    <property type="entry name" value="Outer membrane efflux proteins (OEP)"/>
    <property type="match status" value="1"/>
</dbReference>
<evidence type="ECO:0000313" key="5">
    <source>
        <dbReference type="Proteomes" id="UP000256838"/>
    </source>
</evidence>
<dbReference type="NCBIfam" id="TIGR01845">
    <property type="entry name" value="outer_NodT"/>
    <property type="match status" value="1"/>
</dbReference>